<keyword evidence="8 9" id="KW-0472">Membrane</keyword>
<feature type="transmembrane region" description="Helical" evidence="9">
    <location>
        <begin position="514"/>
        <end position="532"/>
    </location>
</feature>
<organism evidence="10">
    <name type="scientific">Dunaliella tertiolecta</name>
    <name type="common">Green alga</name>
    <dbReference type="NCBI Taxonomy" id="3047"/>
    <lineage>
        <taxon>Eukaryota</taxon>
        <taxon>Viridiplantae</taxon>
        <taxon>Chlorophyta</taxon>
        <taxon>core chlorophytes</taxon>
        <taxon>Chlorophyceae</taxon>
        <taxon>CS clade</taxon>
        <taxon>Chlamydomonadales</taxon>
        <taxon>Dunaliellaceae</taxon>
        <taxon>Dunaliella</taxon>
    </lineage>
</organism>
<dbReference type="GO" id="GO:0072657">
    <property type="term" value="P:protein localization to membrane"/>
    <property type="evidence" value="ECO:0007669"/>
    <property type="project" value="TreeGrafter"/>
</dbReference>
<sequence length="583" mass="66080">MGLKGLLLLLGGSFLGAFASDHKYADHEPITLWNNKVGPKNNPQETYNYSYLPFCKPQPDKHEKHAWAGLGEALQGNELVDSQLDIRFKTAALQPELICSMQLTEAQARSFQHAVENNYYFELVFDNLPILAFVGEMREGANGLRPFLYTHKRFDISYNANQVIHVNLTTEQPTEIRPGAELVFTYEVHWHPTNTPFSERFNRYLDSSFFEHKIHWFSIVNSFMMVFFLVGLVAVILSRTLRKDYARYATAAGKDLEALERELADESGWKLLHGDVGRPPRFLVLFAACVGTGIQMTLLTLCVVLLTIMGNLFSERGSILTAFITMYSFSSIVSGYVSGSYYARNGGKRWVRAFLLTALLFPGVCFGIAFMLNTIAIFYGSLAAVPFGYILAVISLWAFISFPLCLVGTLYGRHFKGESNFPCRVKRIPSSIPVQPWYLHPAVIMLAGGLLPFGSIFIEIYFIFTSFWNYKVYYVYGFMLLVLILLIMVTSCISICGTYFLLNAENWKWQWTSFGMAASTSLYAFLYAIHFFSKTKMTGLFQTAFYFGYTTMFTLGLALICGSVGYFAAETFVHRIFRNVKCD</sequence>
<evidence type="ECO:0000256" key="4">
    <source>
        <dbReference type="ARBA" id="ARBA00022692"/>
    </source>
</evidence>
<evidence type="ECO:0000256" key="3">
    <source>
        <dbReference type="ARBA" id="ARBA00005227"/>
    </source>
</evidence>
<name>A0A7S3QW40_DUNTE</name>
<feature type="transmembrane region" description="Helical" evidence="9">
    <location>
        <begin position="282"/>
        <end position="313"/>
    </location>
</feature>
<evidence type="ECO:0000256" key="5">
    <source>
        <dbReference type="ARBA" id="ARBA00022729"/>
    </source>
</evidence>
<dbReference type="GO" id="GO:0010008">
    <property type="term" value="C:endosome membrane"/>
    <property type="evidence" value="ECO:0007669"/>
    <property type="project" value="UniProtKB-SubCell"/>
</dbReference>
<dbReference type="PANTHER" id="PTHR10766:SF41">
    <property type="entry name" value="TRANSMEMBRANE 9 SUPERFAMILY MEMBER 3"/>
    <property type="match status" value="1"/>
</dbReference>
<comment type="similarity">
    <text evidence="3 9">Belongs to the nonaspanin (TM9SF) (TC 9.A.2) family.</text>
</comment>
<keyword evidence="5 9" id="KW-0732">Signal</keyword>
<feature type="transmembrane region" description="Helical" evidence="9">
    <location>
        <begin position="476"/>
        <end position="502"/>
    </location>
</feature>
<feature type="transmembrane region" description="Helical" evidence="9">
    <location>
        <begin position="387"/>
        <end position="411"/>
    </location>
</feature>
<dbReference type="PANTHER" id="PTHR10766">
    <property type="entry name" value="TRANSMEMBRANE 9 SUPERFAMILY PROTEIN"/>
    <property type="match status" value="1"/>
</dbReference>
<dbReference type="GO" id="GO:0000139">
    <property type="term" value="C:Golgi membrane"/>
    <property type="evidence" value="ECO:0007669"/>
    <property type="project" value="UniProtKB-SubCell"/>
</dbReference>
<accession>A0A7S3QW40</accession>
<evidence type="ECO:0000256" key="8">
    <source>
        <dbReference type="ARBA" id="ARBA00023136"/>
    </source>
</evidence>
<comment type="subcellular location">
    <subcellularLocation>
        <location evidence="1">Endosome membrane</location>
        <topology evidence="1">Multi-pass membrane protein</topology>
    </subcellularLocation>
    <subcellularLocation>
        <location evidence="2">Golgi apparatus membrane</location>
        <topology evidence="2">Multi-pass membrane protein</topology>
    </subcellularLocation>
</comment>
<evidence type="ECO:0000256" key="1">
    <source>
        <dbReference type="ARBA" id="ARBA00004337"/>
    </source>
</evidence>
<reference evidence="10" key="1">
    <citation type="submission" date="2021-01" db="EMBL/GenBank/DDBJ databases">
        <authorList>
            <person name="Corre E."/>
            <person name="Pelletier E."/>
            <person name="Niang G."/>
            <person name="Scheremetjew M."/>
            <person name="Finn R."/>
            <person name="Kale V."/>
            <person name="Holt S."/>
            <person name="Cochrane G."/>
            <person name="Meng A."/>
            <person name="Brown T."/>
            <person name="Cohen L."/>
        </authorList>
    </citation>
    <scope>NUCLEOTIDE SEQUENCE</scope>
    <source>
        <strain evidence="10">CCMP1320</strain>
    </source>
</reference>
<feature type="chain" id="PRO_5031591395" description="Transmembrane 9 superfamily member" evidence="9">
    <location>
        <begin position="20"/>
        <end position="583"/>
    </location>
</feature>
<keyword evidence="7 9" id="KW-1133">Transmembrane helix</keyword>
<evidence type="ECO:0000256" key="2">
    <source>
        <dbReference type="ARBA" id="ARBA00004653"/>
    </source>
</evidence>
<evidence type="ECO:0000256" key="6">
    <source>
        <dbReference type="ARBA" id="ARBA00022753"/>
    </source>
</evidence>
<dbReference type="AlphaFoldDB" id="A0A7S3QW40"/>
<keyword evidence="6" id="KW-0967">Endosome</keyword>
<feature type="transmembrane region" description="Helical" evidence="9">
    <location>
        <begin position="544"/>
        <end position="569"/>
    </location>
</feature>
<feature type="signal peptide" evidence="9">
    <location>
        <begin position="1"/>
        <end position="19"/>
    </location>
</feature>
<dbReference type="EMBL" id="HBIP01016791">
    <property type="protein sequence ID" value="CAE0494773.1"/>
    <property type="molecule type" value="Transcribed_RNA"/>
</dbReference>
<evidence type="ECO:0000313" key="10">
    <source>
        <dbReference type="EMBL" id="CAE0494773.1"/>
    </source>
</evidence>
<keyword evidence="4 9" id="KW-0812">Transmembrane</keyword>
<gene>
    <name evidence="10" type="ORF">DTER00134_LOCUS9846</name>
</gene>
<protein>
    <recommendedName>
        <fullName evidence="9">Transmembrane 9 superfamily member</fullName>
    </recommendedName>
</protein>
<proteinExistence type="inferred from homology"/>
<dbReference type="InterPro" id="IPR004240">
    <property type="entry name" value="EMP70"/>
</dbReference>
<evidence type="ECO:0000256" key="7">
    <source>
        <dbReference type="ARBA" id="ARBA00022989"/>
    </source>
</evidence>
<dbReference type="Pfam" id="PF02990">
    <property type="entry name" value="EMP70"/>
    <property type="match status" value="1"/>
</dbReference>
<evidence type="ECO:0000256" key="9">
    <source>
        <dbReference type="RuleBase" id="RU363079"/>
    </source>
</evidence>
<feature type="transmembrane region" description="Helical" evidence="9">
    <location>
        <begin position="437"/>
        <end position="464"/>
    </location>
</feature>
<feature type="transmembrane region" description="Helical" evidence="9">
    <location>
        <begin position="354"/>
        <end position="381"/>
    </location>
</feature>
<feature type="transmembrane region" description="Helical" evidence="9">
    <location>
        <begin position="319"/>
        <end position="342"/>
    </location>
</feature>
<feature type="transmembrane region" description="Helical" evidence="9">
    <location>
        <begin position="214"/>
        <end position="237"/>
    </location>
</feature>